<keyword evidence="3" id="KW-1133">Transmembrane helix</keyword>
<feature type="region of interest" description="Disordered" evidence="2">
    <location>
        <begin position="296"/>
        <end position="337"/>
    </location>
</feature>
<feature type="signal peptide" evidence="4">
    <location>
        <begin position="1"/>
        <end position="19"/>
    </location>
</feature>
<evidence type="ECO:0007829" key="9">
    <source>
        <dbReference type="PeptideAtlas" id="Q8WTJ9"/>
    </source>
</evidence>
<evidence type="ECO:0000256" key="4">
    <source>
        <dbReference type="SAM" id="SignalP"/>
    </source>
</evidence>
<feature type="transmembrane region" description="Helical" evidence="3">
    <location>
        <begin position="166"/>
        <end position="189"/>
    </location>
</feature>
<dbReference type="RefSeq" id="NP_740795.2">
    <property type="nucleotide sequence ID" value="NM_170812.4"/>
</dbReference>
<dbReference type="PROSITE" id="PS50026">
    <property type="entry name" value="EGF_3"/>
    <property type="match status" value="1"/>
</dbReference>
<dbReference type="CTD" id="259367"/>
<feature type="compositionally biased region" description="Polar residues" evidence="2">
    <location>
        <begin position="203"/>
        <end position="214"/>
    </location>
</feature>
<feature type="region of interest" description="Disordered" evidence="2">
    <location>
        <begin position="197"/>
        <end position="269"/>
    </location>
</feature>
<keyword evidence="9" id="KW-1267">Proteomics identification</keyword>
<dbReference type="PeptideAtlas" id="Q8WTJ9"/>
<dbReference type="Gene3D" id="2.10.25.10">
    <property type="entry name" value="Laminin"/>
    <property type="match status" value="1"/>
</dbReference>
<keyword evidence="7" id="KW-1185">Reference proteome</keyword>
<feature type="domain" description="EGF-like" evidence="5">
    <location>
        <begin position="83"/>
        <end position="124"/>
    </location>
</feature>
<evidence type="ECO:0000256" key="1">
    <source>
        <dbReference type="PROSITE-ProRule" id="PRU00076"/>
    </source>
</evidence>
<evidence type="ECO:0000256" key="3">
    <source>
        <dbReference type="SAM" id="Phobius"/>
    </source>
</evidence>
<name>Q8WTJ9_CAEEL</name>
<sequence length="337" mass="36863">MKISSCLTALFLFLPLLLAQQPLKTQQQQQQQKVDASVAKPGLHDILLKTVHDTASYLGFGVKCRNGGHKTEENTCICPKYYYGKECETKVCINGGKPEKSLVPTVHMVCKCPNPEFITGEHCEKIKCANQGVLRVFPANSTWQCDCSETKFFGSTFCEKLIVSSLWSIVAGCILLLICVVCLCSANWFNRDRGRRRRHPTNRCMSTGDGTSGHSAGMRDTGRRAWPAQAQRGTRVNPRGGPSSSTHRSSSSDELISSERGAHRRTAAFPSGNITQQYVVRLDTIPTFNPAMIGGVEPTGAPLQQDMGPPPSYDQAMSSIHAEPPVYTPTDAAKQNA</sequence>
<gene>
    <name evidence="6" type="ORF">CELE_Y51F10.3</name>
    <name evidence="6 8" type="ORF">Y51F10.3</name>
</gene>
<keyword evidence="1" id="KW-0245">EGF-like domain</keyword>
<dbReference type="GeneID" id="259367"/>
<keyword evidence="3" id="KW-0472">Membrane</keyword>
<keyword evidence="4" id="KW-0732">Signal</keyword>
<dbReference type="eggNOG" id="ENOG502S6V5">
    <property type="taxonomic scope" value="Eukaryota"/>
</dbReference>
<dbReference type="UCSC" id="Y51F10.3">
    <property type="organism name" value="c. elegans"/>
</dbReference>
<dbReference type="FunCoup" id="Q8WTJ9">
    <property type="interactions" value="109"/>
</dbReference>
<accession>Q8WTJ9</accession>
<dbReference type="WormBase" id="Y51F10.3a">
    <property type="protein sequence ID" value="CE32268"/>
    <property type="gene ID" value="WBGene00021764"/>
</dbReference>
<keyword evidence="3" id="KW-0812">Transmembrane</keyword>
<dbReference type="HOGENOM" id="CLU_081392_0_0_1"/>
<proteinExistence type="evidence at protein level"/>
<comment type="caution">
    <text evidence="1">Lacks conserved residue(s) required for the propagation of feature annotation.</text>
</comment>
<feature type="compositionally biased region" description="Low complexity" evidence="2">
    <location>
        <begin position="243"/>
        <end position="255"/>
    </location>
</feature>
<dbReference type="InParanoid" id="Q8WTJ9"/>
<reference evidence="6 7" key="1">
    <citation type="journal article" date="1998" name="Science">
        <title>Genome sequence of the nematode C. elegans: a platform for investigating biology.</title>
        <authorList>
            <consortium name="The C. elegans sequencing consortium"/>
            <person name="Sulson J.E."/>
            <person name="Waterston R."/>
        </authorList>
    </citation>
    <scope>NUCLEOTIDE SEQUENCE [LARGE SCALE GENOMIC DNA]</scope>
    <source>
        <strain evidence="6 7">Bristol N2</strain>
    </source>
</reference>
<dbReference type="OrthoDB" id="10266706at2759"/>
<feature type="chain" id="PRO_5004315469" evidence="4">
    <location>
        <begin position="20"/>
        <end position="337"/>
    </location>
</feature>
<dbReference type="AGR" id="WB:WBGene00021764"/>
<evidence type="ECO:0000259" key="5">
    <source>
        <dbReference type="PROSITE" id="PS50026"/>
    </source>
</evidence>
<dbReference type="Proteomes" id="UP000001940">
    <property type="component" value="Chromosome I"/>
</dbReference>
<dbReference type="InterPro" id="IPR000742">
    <property type="entry name" value="EGF"/>
</dbReference>
<protein>
    <submittedName>
        <fullName evidence="6">EGF-like domain-containing protein</fullName>
    </submittedName>
</protein>
<dbReference type="ExpressionAtlas" id="Q8WTJ9">
    <property type="expression patterns" value="baseline"/>
</dbReference>
<dbReference type="Bgee" id="WBGene00021764">
    <property type="expression patterns" value="Expressed in pharyngeal muscle cell (C elegans) and 3 other cell types or tissues"/>
</dbReference>
<dbReference type="EMBL" id="BX284601">
    <property type="protein sequence ID" value="CCD73474.1"/>
    <property type="molecule type" value="Genomic_DNA"/>
</dbReference>
<evidence type="ECO:0000313" key="8">
    <source>
        <dbReference type="WormBase" id="Y51F10.3a"/>
    </source>
</evidence>
<evidence type="ECO:0000313" key="7">
    <source>
        <dbReference type="Proteomes" id="UP000001940"/>
    </source>
</evidence>
<organism evidence="6 7">
    <name type="scientific">Caenorhabditis elegans</name>
    <dbReference type="NCBI Taxonomy" id="6239"/>
    <lineage>
        <taxon>Eukaryota</taxon>
        <taxon>Metazoa</taxon>
        <taxon>Ecdysozoa</taxon>
        <taxon>Nematoda</taxon>
        <taxon>Chromadorea</taxon>
        <taxon>Rhabditida</taxon>
        <taxon>Rhabditina</taxon>
        <taxon>Rhabditomorpha</taxon>
        <taxon>Rhabditoidea</taxon>
        <taxon>Rhabditidae</taxon>
        <taxon>Peloderinae</taxon>
        <taxon>Caenorhabditis</taxon>
    </lineage>
</organism>
<evidence type="ECO:0000256" key="2">
    <source>
        <dbReference type="SAM" id="MobiDB-lite"/>
    </source>
</evidence>
<dbReference type="PaxDb" id="6239-Y51F10.3"/>
<dbReference type="OMA" id="NTCICPK"/>
<dbReference type="AlphaFoldDB" id="Q8WTJ9"/>
<evidence type="ECO:0000313" key="6">
    <source>
        <dbReference type="EMBL" id="CCD73474.1"/>
    </source>
</evidence>